<comment type="caution">
    <text evidence="1">The sequence shown here is derived from an EMBL/GenBank/DDBJ whole genome shotgun (WGS) entry which is preliminary data.</text>
</comment>
<gene>
    <name evidence="1" type="ORF">G6F64_002903</name>
</gene>
<reference evidence="1" key="1">
    <citation type="journal article" date="2020" name="Microb. Genom.">
        <title>Genetic diversity of clinical and environmental Mucorales isolates obtained from an investigation of mucormycosis cases among solid organ transplant recipients.</title>
        <authorList>
            <person name="Nguyen M.H."/>
            <person name="Kaul D."/>
            <person name="Muto C."/>
            <person name="Cheng S.J."/>
            <person name="Richter R.A."/>
            <person name="Bruno V.M."/>
            <person name="Liu G."/>
            <person name="Beyhan S."/>
            <person name="Sundermann A.J."/>
            <person name="Mounaud S."/>
            <person name="Pasculle A.W."/>
            <person name="Nierman W.C."/>
            <person name="Driscoll E."/>
            <person name="Cumbie R."/>
            <person name="Clancy C.J."/>
            <person name="Dupont C.L."/>
        </authorList>
    </citation>
    <scope>NUCLEOTIDE SEQUENCE</scope>
    <source>
        <strain evidence="1">GL11</strain>
    </source>
</reference>
<dbReference type="AlphaFoldDB" id="A0A9P6XG47"/>
<protein>
    <submittedName>
        <fullName evidence="1">Uncharacterized protein</fullName>
    </submittedName>
</protein>
<evidence type="ECO:0000313" key="2">
    <source>
        <dbReference type="Proteomes" id="UP000716291"/>
    </source>
</evidence>
<evidence type="ECO:0000313" key="1">
    <source>
        <dbReference type="EMBL" id="KAG1312599.1"/>
    </source>
</evidence>
<dbReference type="OrthoDB" id="2205005at2759"/>
<proteinExistence type="predicted"/>
<accession>A0A9P6XG47</accession>
<dbReference type="Gene3D" id="2.60.40.640">
    <property type="match status" value="1"/>
</dbReference>
<organism evidence="1 2">
    <name type="scientific">Rhizopus oryzae</name>
    <name type="common">Mucormycosis agent</name>
    <name type="synonym">Rhizopus arrhizus var. delemar</name>
    <dbReference type="NCBI Taxonomy" id="64495"/>
    <lineage>
        <taxon>Eukaryota</taxon>
        <taxon>Fungi</taxon>
        <taxon>Fungi incertae sedis</taxon>
        <taxon>Mucoromycota</taxon>
        <taxon>Mucoromycotina</taxon>
        <taxon>Mucoromycetes</taxon>
        <taxon>Mucorales</taxon>
        <taxon>Mucorineae</taxon>
        <taxon>Rhizopodaceae</taxon>
        <taxon>Rhizopus</taxon>
    </lineage>
</organism>
<keyword evidence="2" id="KW-1185">Reference proteome</keyword>
<dbReference type="InterPro" id="IPR014752">
    <property type="entry name" value="Arrestin-like_C"/>
</dbReference>
<dbReference type="Proteomes" id="UP000716291">
    <property type="component" value="Unassembled WGS sequence"/>
</dbReference>
<dbReference type="EMBL" id="JAANQT010000265">
    <property type="protein sequence ID" value="KAG1312599.1"/>
    <property type="molecule type" value="Genomic_DNA"/>
</dbReference>
<name>A0A9P6XG47_RHIOR</name>
<sequence>MSNIQIHLDKDTFALDGARPNSNSQITGYIQSEIIPTWSIQLQLIGTEQVGKHSNVIVDDTFHLSNMDWISTEDGFYQLPFTLTVPNNLPISFQIKQASIYYVIQIITLSERVIQPIEFYKSYQHHSTPTRLFWGIAKESNSKWQYELEFPSAFDLSTKRDVYSLSVRLRSSNTTQTYCLITCQIIQTIHLKG</sequence>